<dbReference type="Gene3D" id="3.40.1110.10">
    <property type="entry name" value="Calcium-transporting ATPase, cytoplasmic domain N"/>
    <property type="match status" value="1"/>
</dbReference>
<gene>
    <name evidence="14" type="ORF">EV652_103311</name>
</gene>
<protein>
    <recommendedName>
        <fullName evidence="11">Cation-transporting P-type ATPase B</fullName>
    </recommendedName>
</protein>
<dbReference type="NCBIfam" id="TIGR01525">
    <property type="entry name" value="ATPase-IB_hvy"/>
    <property type="match status" value="1"/>
</dbReference>
<dbReference type="GO" id="GO:0016887">
    <property type="term" value="F:ATP hydrolysis activity"/>
    <property type="evidence" value="ECO:0007669"/>
    <property type="project" value="InterPro"/>
</dbReference>
<comment type="caution">
    <text evidence="14">The sequence shown here is derived from an EMBL/GenBank/DDBJ whole genome shotgun (WGS) entry which is preliminary data.</text>
</comment>
<dbReference type="GO" id="GO:0005524">
    <property type="term" value="F:ATP binding"/>
    <property type="evidence" value="ECO:0007669"/>
    <property type="project" value="UniProtKB-UniRule"/>
</dbReference>
<feature type="transmembrane region" description="Helical" evidence="12">
    <location>
        <begin position="696"/>
        <end position="713"/>
    </location>
</feature>
<evidence type="ECO:0000256" key="10">
    <source>
        <dbReference type="ARBA" id="ARBA00049360"/>
    </source>
</evidence>
<dbReference type="Pfam" id="PF00702">
    <property type="entry name" value="Hydrolase"/>
    <property type="match status" value="1"/>
</dbReference>
<dbReference type="InterPro" id="IPR018303">
    <property type="entry name" value="ATPase_P-typ_P_site"/>
</dbReference>
<evidence type="ECO:0000256" key="9">
    <source>
        <dbReference type="ARBA" id="ARBA00023136"/>
    </source>
</evidence>
<dbReference type="CDD" id="cd00371">
    <property type="entry name" value="HMA"/>
    <property type="match status" value="1"/>
</dbReference>
<dbReference type="Pfam" id="PF00403">
    <property type="entry name" value="HMA"/>
    <property type="match status" value="1"/>
</dbReference>
<name>A0A4R2HQ58_9ACTN</name>
<dbReference type="SUPFAM" id="SSF56784">
    <property type="entry name" value="HAD-like"/>
    <property type="match status" value="1"/>
</dbReference>
<dbReference type="CDD" id="cd02094">
    <property type="entry name" value="P-type_ATPase_Cu-like"/>
    <property type="match status" value="1"/>
</dbReference>
<feature type="domain" description="HMA" evidence="13">
    <location>
        <begin position="8"/>
        <end position="72"/>
    </location>
</feature>
<evidence type="ECO:0000256" key="4">
    <source>
        <dbReference type="ARBA" id="ARBA00022723"/>
    </source>
</evidence>
<dbReference type="InterPro" id="IPR059000">
    <property type="entry name" value="ATPase_P-type_domA"/>
</dbReference>
<keyword evidence="8 12" id="KW-1133">Transmembrane helix</keyword>
<evidence type="ECO:0000256" key="6">
    <source>
        <dbReference type="ARBA" id="ARBA00022840"/>
    </source>
</evidence>
<comment type="catalytic activity">
    <reaction evidence="10">
        <text>ATP + H2O = ADP + phosphate + H(+)</text>
        <dbReference type="Rhea" id="RHEA:13065"/>
        <dbReference type="ChEBI" id="CHEBI:15377"/>
        <dbReference type="ChEBI" id="CHEBI:15378"/>
        <dbReference type="ChEBI" id="CHEBI:30616"/>
        <dbReference type="ChEBI" id="CHEBI:43474"/>
        <dbReference type="ChEBI" id="CHEBI:456216"/>
    </reaction>
</comment>
<keyword evidence="3 12" id="KW-0812">Transmembrane</keyword>
<accession>A0A4R2HQ58</accession>
<dbReference type="OrthoDB" id="7059309at2"/>
<dbReference type="InterPro" id="IPR036163">
    <property type="entry name" value="HMA_dom_sf"/>
</dbReference>
<dbReference type="SFLD" id="SFLDG00002">
    <property type="entry name" value="C1.7:_P-type_atpase_like"/>
    <property type="match status" value="1"/>
</dbReference>
<dbReference type="InterPro" id="IPR017969">
    <property type="entry name" value="Heavy-metal-associated_CS"/>
</dbReference>
<dbReference type="Pfam" id="PF00122">
    <property type="entry name" value="E1-E2_ATPase"/>
    <property type="match status" value="1"/>
</dbReference>
<evidence type="ECO:0000313" key="15">
    <source>
        <dbReference type="Proteomes" id="UP000294508"/>
    </source>
</evidence>
<dbReference type="PANTHER" id="PTHR43520:SF8">
    <property type="entry name" value="P-TYPE CU(+) TRANSPORTER"/>
    <property type="match status" value="1"/>
</dbReference>
<feature type="transmembrane region" description="Helical" evidence="12">
    <location>
        <begin position="201"/>
        <end position="220"/>
    </location>
</feature>
<organism evidence="14 15">
    <name type="scientific">Kribbella steppae</name>
    <dbReference type="NCBI Taxonomy" id="2512223"/>
    <lineage>
        <taxon>Bacteria</taxon>
        <taxon>Bacillati</taxon>
        <taxon>Actinomycetota</taxon>
        <taxon>Actinomycetes</taxon>
        <taxon>Propionibacteriales</taxon>
        <taxon>Kribbellaceae</taxon>
        <taxon>Kribbella</taxon>
    </lineage>
</organism>
<dbReference type="PRINTS" id="PR00120">
    <property type="entry name" value="HATPASE"/>
</dbReference>
<feature type="transmembrane region" description="Helical" evidence="12">
    <location>
        <begin position="159"/>
        <end position="181"/>
    </location>
</feature>
<dbReference type="GO" id="GO:0055070">
    <property type="term" value="P:copper ion homeostasis"/>
    <property type="evidence" value="ECO:0007669"/>
    <property type="project" value="TreeGrafter"/>
</dbReference>
<dbReference type="InterPro" id="IPR001757">
    <property type="entry name" value="P_typ_ATPase"/>
</dbReference>
<dbReference type="SFLD" id="SFLDS00003">
    <property type="entry name" value="Haloacid_Dehalogenase"/>
    <property type="match status" value="1"/>
</dbReference>
<dbReference type="InterPro" id="IPR044492">
    <property type="entry name" value="P_typ_ATPase_HD_dom"/>
</dbReference>
<dbReference type="InterPro" id="IPR023214">
    <property type="entry name" value="HAD_sf"/>
</dbReference>
<dbReference type="InterPro" id="IPR027256">
    <property type="entry name" value="P-typ_ATPase_IB"/>
</dbReference>
<dbReference type="PRINTS" id="PR00119">
    <property type="entry name" value="CATATPASE"/>
</dbReference>
<keyword evidence="12" id="KW-1003">Cell membrane</keyword>
<dbReference type="GO" id="GO:0043682">
    <property type="term" value="F:P-type divalent copper transporter activity"/>
    <property type="evidence" value="ECO:0007669"/>
    <property type="project" value="TreeGrafter"/>
</dbReference>
<sequence>MTTAEPGQSVELIIGGMTCASCAARVEKKLNRMDGVTATVNYATEKAKVTYADGITTDELVATVEKTGYTAALPAPAVADGNSSDEGPDELKPLRDRLFASIALSVPVIAFGMIPALQFDFWQWASLMLAFPVVTWAAWPFHKAAWTNLRHGAATMDTLISLGVVSAFLWSLYALFIGGAGEPGMKMPFTLIPSRGSGAEEIYLEVAAGVTTFILAGRYFEARAKRRSGAALRALLELGAKDVAVLRDGSEVRIPADQLVVGDQFVVRPGEKVATDGVIVTGSSAVDASMLTGESVPVEVGEGDAVVGATVNAGGRLVVRATRVGSDTQLAQMARLVEDAQNGKAAVQRLADKVSGIFVPIVIGLALATLGFWLGNGSPVEIAFTAAVAVLIIACPCALGLATPTALMVGTGRGAQLGILIKGPEVLESTRRIDTVVLDKTGTVTTGRMELVDVLLAPSEDRSEVLRLAGALEHSSEHPIAQAVARGAMAELGQLPEVEDFGNVEGLGVQGIVDGHAVLVGRTRLLEEWSQYLPDDLAHAKDHAEAEGSTAVAVGWDGQARAVLVVADTVKATSSEAIGQLKALGLRPVLLTGDNEAVASKVAAEVGIDEVIAEVLPAGKVDAVKKLQDEGRVVAMVGDGVNDAAALAQADLGLSMGTGTDVAIEASDLTLVRGDLRAAADAIRLSRSTLRTIKGNLFWAFAYNVAAIPLAAAGLLNPMLAGAAMAFSSVFVVTNSLRLRRFRPLT</sequence>
<dbReference type="SUPFAM" id="SSF81665">
    <property type="entry name" value="Calcium ATPase, transmembrane domain M"/>
    <property type="match status" value="1"/>
</dbReference>
<feature type="transmembrane region" description="Helical" evidence="12">
    <location>
        <begin position="354"/>
        <end position="376"/>
    </location>
</feature>
<dbReference type="EMBL" id="SLWN01000003">
    <property type="protein sequence ID" value="TCO33312.1"/>
    <property type="molecule type" value="Genomic_DNA"/>
</dbReference>
<dbReference type="NCBIfam" id="TIGR01494">
    <property type="entry name" value="ATPase_P-type"/>
    <property type="match status" value="1"/>
</dbReference>
<dbReference type="NCBIfam" id="TIGR01511">
    <property type="entry name" value="ATPase-IB1_Cu"/>
    <property type="match status" value="1"/>
</dbReference>
<dbReference type="Gene3D" id="3.30.70.100">
    <property type="match status" value="1"/>
</dbReference>
<evidence type="ECO:0000256" key="2">
    <source>
        <dbReference type="ARBA" id="ARBA00006024"/>
    </source>
</evidence>
<feature type="transmembrane region" description="Helical" evidence="12">
    <location>
        <begin position="719"/>
        <end position="737"/>
    </location>
</feature>
<dbReference type="InterPro" id="IPR023299">
    <property type="entry name" value="ATPase_P-typ_cyto_dom_N"/>
</dbReference>
<dbReference type="AlphaFoldDB" id="A0A4R2HQ58"/>
<feature type="transmembrane region" description="Helical" evidence="12">
    <location>
        <begin position="382"/>
        <end position="403"/>
    </location>
</feature>
<keyword evidence="9 12" id="KW-0472">Membrane</keyword>
<dbReference type="PANTHER" id="PTHR43520">
    <property type="entry name" value="ATP7, ISOFORM B"/>
    <property type="match status" value="1"/>
</dbReference>
<evidence type="ECO:0000256" key="8">
    <source>
        <dbReference type="ARBA" id="ARBA00022989"/>
    </source>
</evidence>
<dbReference type="GO" id="GO:0005886">
    <property type="term" value="C:plasma membrane"/>
    <property type="evidence" value="ECO:0007669"/>
    <property type="project" value="UniProtKB-SubCell"/>
</dbReference>
<dbReference type="FunFam" id="3.30.70.100:FF:000005">
    <property type="entry name" value="Copper-exporting P-type ATPase A"/>
    <property type="match status" value="1"/>
</dbReference>
<dbReference type="SUPFAM" id="SSF55008">
    <property type="entry name" value="HMA, heavy metal-associated domain"/>
    <property type="match status" value="1"/>
</dbReference>
<proteinExistence type="inferred from homology"/>
<dbReference type="Gene3D" id="2.70.150.10">
    <property type="entry name" value="Calcium-transporting ATPase, cytoplasmic transduction domain A"/>
    <property type="match status" value="1"/>
</dbReference>
<feature type="transmembrane region" description="Helical" evidence="12">
    <location>
        <begin position="98"/>
        <end position="115"/>
    </location>
</feature>
<evidence type="ECO:0000256" key="1">
    <source>
        <dbReference type="ARBA" id="ARBA00004651"/>
    </source>
</evidence>
<keyword evidence="5 12" id="KW-0547">Nucleotide-binding</keyword>
<dbReference type="InterPro" id="IPR006121">
    <property type="entry name" value="HMA_dom"/>
</dbReference>
<evidence type="ECO:0000256" key="11">
    <source>
        <dbReference type="ARBA" id="ARBA00074171"/>
    </source>
</evidence>
<dbReference type="FunFam" id="2.70.150.10:FF:000002">
    <property type="entry name" value="Copper-transporting ATPase 1, putative"/>
    <property type="match status" value="1"/>
</dbReference>
<keyword evidence="6 12" id="KW-0067">ATP-binding</keyword>
<dbReference type="Gene3D" id="3.40.50.1000">
    <property type="entry name" value="HAD superfamily/HAD-like"/>
    <property type="match status" value="1"/>
</dbReference>
<dbReference type="PROSITE" id="PS50846">
    <property type="entry name" value="HMA_2"/>
    <property type="match status" value="1"/>
</dbReference>
<dbReference type="RefSeq" id="WP_132208777.1">
    <property type="nucleotide sequence ID" value="NZ_SLWN01000003.1"/>
</dbReference>
<evidence type="ECO:0000256" key="5">
    <source>
        <dbReference type="ARBA" id="ARBA00022741"/>
    </source>
</evidence>
<dbReference type="InterPro" id="IPR008250">
    <property type="entry name" value="ATPase_P-typ_transduc_dom_A_sf"/>
</dbReference>
<keyword evidence="15" id="KW-1185">Reference proteome</keyword>
<dbReference type="PROSITE" id="PS01229">
    <property type="entry name" value="COF_2"/>
    <property type="match status" value="1"/>
</dbReference>
<dbReference type="InterPro" id="IPR023298">
    <property type="entry name" value="ATPase_P-typ_TM_dom_sf"/>
</dbReference>
<evidence type="ECO:0000256" key="12">
    <source>
        <dbReference type="RuleBase" id="RU362081"/>
    </source>
</evidence>
<dbReference type="SFLD" id="SFLDF00027">
    <property type="entry name" value="p-type_atpase"/>
    <property type="match status" value="1"/>
</dbReference>
<dbReference type="PROSITE" id="PS00154">
    <property type="entry name" value="ATPASE_E1_E2"/>
    <property type="match status" value="1"/>
</dbReference>
<evidence type="ECO:0000313" key="14">
    <source>
        <dbReference type="EMBL" id="TCO33312.1"/>
    </source>
</evidence>
<dbReference type="GO" id="GO:0005507">
    <property type="term" value="F:copper ion binding"/>
    <property type="evidence" value="ECO:0007669"/>
    <property type="project" value="TreeGrafter"/>
</dbReference>
<keyword evidence="7" id="KW-1278">Translocase</keyword>
<dbReference type="SUPFAM" id="SSF81653">
    <property type="entry name" value="Calcium ATPase, transduction domain A"/>
    <property type="match status" value="1"/>
</dbReference>
<comment type="subcellular location">
    <subcellularLocation>
        <location evidence="1">Cell membrane</location>
        <topology evidence="1">Multi-pass membrane protein</topology>
    </subcellularLocation>
</comment>
<dbReference type="Proteomes" id="UP000294508">
    <property type="component" value="Unassembled WGS sequence"/>
</dbReference>
<dbReference type="PROSITE" id="PS01047">
    <property type="entry name" value="HMA_1"/>
    <property type="match status" value="1"/>
</dbReference>
<evidence type="ECO:0000256" key="3">
    <source>
        <dbReference type="ARBA" id="ARBA00022692"/>
    </source>
</evidence>
<keyword evidence="4 12" id="KW-0479">Metal-binding</keyword>
<evidence type="ECO:0000256" key="7">
    <source>
        <dbReference type="ARBA" id="ARBA00022967"/>
    </source>
</evidence>
<evidence type="ECO:0000259" key="13">
    <source>
        <dbReference type="PROSITE" id="PS50846"/>
    </source>
</evidence>
<feature type="transmembrane region" description="Helical" evidence="12">
    <location>
        <begin position="121"/>
        <end position="139"/>
    </location>
</feature>
<reference evidence="14 15" key="1">
    <citation type="journal article" date="2015" name="Stand. Genomic Sci.">
        <title>Genomic Encyclopedia of Bacterial and Archaeal Type Strains, Phase III: the genomes of soil and plant-associated and newly described type strains.</title>
        <authorList>
            <person name="Whitman W.B."/>
            <person name="Woyke T."/>
            <person name="Klenk H.P."/>
            <person name="Zhou Y."/>
            <person name="Lilburn T.G."/>
            <person name="Beck B.J."/>
            <person name="De Vos P."/>
            <person name="Vandamme P."/>
            <person name="Eisen J.A."/>
            <person name="Garrity G."/>
            <person name="Hugenholtz P."/>
            <person name="Kyrpides N.C."/>
        </authorList>
    </citation>
    <scope>NUCLEOTIDE SEQUENCE [LARGE SCALE GENOMIC DNA]</scope>
    <source>
        <strain evidence="14 15">VKM Ac-2572</strain>
    </source>
</reference>
<comment type="similarity">
    <text evidence="2 12">Belongs to the cation transport ATPase (P-type) (TC 3.A.3) family. Type IB subfamily.</text>
</comment>
<dbReference type="InterPro" id="IPR036412">
    <property type="entry name" value="HAD-like_sf"/>
</dbReference>